<sequence>MKTGNETIPLSVVQSPIEIDKGLPLTITSPSDSLFIPNGSPYASVSYTHLPSTTAQPVTDLHGNIVRNGGRFFILPPFTVAGGIRRIKTGNETIPLSVVQSPIEIDKGLPLTITSPSDSLFIPNGSPVFISFELTPIIGAFPLEWTVVAGLPEGTLVKVEGYPHTVPGSFSIHRVRDNTYKLLFCTLDSSLCGNVAIVEDEAKNRLLAVNQKHPYEFVLEQLPSSSAASK</sequence>
<dbReference type="InterPro" id="IPR002160">
    <property type="entry name" value="Prot_inh_Kunz-lg"/>
</dbReference>
<gene>
    <name evidence="3" type="ORF">DEO72_LG10g2535</name>
</gene>
<organism evidence="3 4">
    <name type="scientific">Vigna unguiculata</name>
    <name type="common">Cowpea</name>
    <dbReference type="NCBI Taxonomy" id="3917"/>
    <lineage>
        <taxon>Eukaryota</taxon>
        <taxon>Viridiplantae</taxon>
        <taxon>Streptophyta</taxon>
        <taxon>Embryophyta</taxon>
        <taxon>Tracheophyta</taxon>
        <taxon>Spermatophyta</taxon>
        <taxon>Magnoliopsida</taxon>
        <taxon>eudicotyledons</taxon>
        <taxon>Gunneridae</taxon>
        <taxon>Pentapetalae</taxon>
        <taxon>rosids</taxon>
        <taxon>fabids</taxon>
        <taxon>Fabales</taxon>
        <taxon>Fabaceae</taxon>
        <taxon>Papilionoideae</taxon>
        <taxon>50 kb inversion clade</taxon>
        <taxon>NPAAA clade</taxon>
        <taxon>indigoferoid/millettioid clade</taxon>
        <taxon>Phaseoleae</taxon>
        <taxon>Vigna</taxon>
    </lineage>
</organism>
<keyword evidence="4" id="KW-1185">Reference proteome</keyword>
<dbReference type="AlphaFoldDB" id="A0A4D6NEI3"/>
<dbReference type="SUPFAM" id="SSF50386">
    <property type="entry name" value="STI-like"/>
    <property type="match status" value="2"/>
</dbReference>
<evidence type="ECO:0000256" key="1">
    <source>
        <dbReference type="ARBA" id="ARBA00005440"/>
    </source>
</evidence>
<keyword evidence="2" id="KW-1015">Disulfide bond</keyword>
<evidence type="ECO:0000313" key="4">
    <source>
        <dbReference type="Proteomes" id="UP000501690"/>
    </source>
</evidence>
<dbReference type="EMBL" id="CP039354">
    <property type="protein sequence ID" value="QCE11302.1"/>
    <property type="molecule type" value="Genomic_DNA"/>
</dbReference>
<accession>A0A4D6NEI3</accession>
<proteinExistence type="inferred from homology"/>
<dbReference type="SMART" id="SM00452">
    <property type="entry name" value="STI"/>
    <property type="match status" value="1"/>
</dbReference>
<dbReference type="Gene3D" id="2.80.10.50">
    <property type="match status" value="1"/>
</dbReference>
<comment type="similarity">
    <text evidence="1">Belongs to the protease inhibitor I3 (leguminous Kunitz-type inhibitor) family.</text>
</comment>
<name>A0A4D6NEI3_VIGUN</name>
<dbReference type="GO" id="GO:0004866">
    <property type="term" value="F:endopeptidase inhibitor activity"/>
    <property type="evidence" value="ECO:0007669"/>
    <property type="project" value="InterPro"/>
</dbReference>
<dbReference type="Pfam" id="PF00197">
    <property type="entry name" value="Kunitz_legume"/>
    <property type="match status" value="1"/>
</dbReference>
<protein>
    <submittedName>
        <fullName evidence="3">Kunitz inhibitor ST1-like</fullName>
    </submittedName>
</protein>
<dbReference type="InterPro" id="IPR011065">
    <property type="entry name" value="Kunitz_inhibitor_STI-like_sf"/>
</dbReference>
<dbReference type="PANTHER" id="PTHR33107:SF81">
    <property type="entry name" value="TRYPSIN INHIBITOR A"/>
    <property type="match status" value="1"/>
</dbReference>
<dbReference type="PANTHER" id="PTHR33107">
    <property type="entry name" value="KUNITZ TRYPSIN INHIBITOR 2"/>
    <property type="match status" value="1"/>
</dbReference>
<dbReference type="PRINTS" id="PR00291">
    <property type="entry name" value="KUNITZINHBTR"/>
</dbReference>
<reference evidence="3 4" key="1">
    <citation type="submission" date="2019-04" db="EMBL/GenBank/DDBJ databases">
        <title>An improved genome assembly and genetic linkage map for asparagus bean, Vigna unguiculata ssp. sesquipedialis.</title>
        <authorList>
            <person name="Xia Q."/>
            <person name="Zhang R."/>
            <person name="Dong Y."/>
        </authorList>
    </citation>
    <scope>NUCLEOTIDE SEQUENCE [LARGE SCALE GENOMIC DNA]</scope>
    <source>
        <tissue evidence="3">Leaf</tissue>
    </source>
</reference>
<dbReference type="Proteomes" id="UP000501690">
    <property type="component" value="Linkage Group LG10"/>
</dbReference>
<evidence type="ECO:0000256" key="2">
    <source>
        <dbReference type="ARBA" id="ARBA00023157"/>
    </source>
</evidence>
<evidence type="ECO:0000313" key="3">
    <source>
        <dbReference type="EMBL" id="QCE11302.1"/>
    </source>
</evidence>